<feature type="transmembrane region" description="Helical" evidence="3">
    <location>
        <begin position="55"/>
        <end position="75"/>
    </location>
</feature>
<reference evidence="4 5" key="1">
    <citation type="submission" date="2024-09" db="EMBL/GenBank/DDBJ databases">
        <title>Floridaenema gen nov. (Aerosakkonemataceae, Aerosakkonematales ord. nov., Cyanobacteria) from benthic tropical and subtropical fresh waters, with the description of four new species.</title>
        <authorList>
            <person name="Moretto J.A."/>
            <person name="Berthold D.E."/>
            <person name="Lefler F.W."/>
            <person name="Huang I.-S."/>
            <person name="Laughinghouse H. IV."/>
        </authorList>
    </citation>
    <scope>NUCLEOTIDE SEQUENCE [LARGE SCALE GENOMIC DNA]</scope>
    <source>
        <strain evidence="4 5">BLCC-F167</strain>
    </source>
</reference>
<dbReference type="Proteomes" id="UP001576780">
    <property type="component" value="Unassembled WGS sequence"/>
</dbReference>
<feature type="compositionally biased region" description="Polar residues" evidence="2">
    <location>
        <begin position="300"/>
        <end position="310"/>
    </location>
</feature>
<accession>A0ABV4WPP1</accession>
<dbReference type="InterPro" id="IPR025325">
    <property type="entry name" value="DUF4231"/>
</dbReference>
<gene>
    <name evidence="4" type="ORF">ACE1CA_21195</name>
</gene>
<evidence type="ECO:0000256" key="1">
    <source>
        <dbReference type="SAM" id="Coils"/>
    </source>
</evidence>
<keyword evidence="3" id="KW-0812">Transmembrane</keyword>
<evidence type="ECO:0000256" key="3">
    <source>
        <dbReference type="SAM" id="Phobius"/>
    </source>
</evidence>
<evidence type="ECO:0000313" key="4">
    <source>
        <dbReference type="EMBL" id="MFB2837049.1"/>
    </source>
</evidence>
<dbReference type="Pfam" id="PF14015">
    <property type="entry name" value="DUF4231"/>
    <property type="match status" value="1"/>
</dbReference>
<feature type="region of interest" description="Disordered" evidence="2">
    <location>
        <begin position="300"/>
        <end position="327"/>
    </location>
</feature>
<feature type="coiled-coil region" evidence="1">
    <location>
        <begin position="165"/>
        <end position="238"/>
    </location>
</feature>
<protein>
    <submittedName>
        <fullName evidence="4">DUF4231 domain-containing protein</fullName>
    </submittedName>
</protein>
<evidence type="ECO:0000256" key="2">
    <source>
        <dbReference type="SAM" id="MobiDB-lite"/>
    </source>
</evidence>
<keyword evidence="5" id="KW-1185">Reference proteome</keyword>
<keyword evidence="3" id="KW-1133">Transmembrane helix</keyword>
<dbReference type="SUPFAM" id="SSF53955">
    <property type="entry name" value="Lysozyme-like"/>
    <property type="match status" value="1"/>
</dbReference>
<sequence>MAKKNDYRQYLRQTLGGLIDQLDLSDLRKDFLKQRWLDQVLWLEGRATKNRNRHYALRLTTIIGGVIIPALVGLGKGDERWQIYLSWTAFSVSQAVAISAALEEFFGYGENYRTYRNTAEGMKIEGWEFFQLTGAYRQFEDHTDAYTTFAERVEQYIKQDVQGFLANLEERQNASKKKTEEEAQKNAEQALEKLNQQLVLQAQYEAQRQQMEAEKRRLEEERIRLEQQQAAQAESTQEQPADQVVVEVTTDPLSDSTVVMVDLQEDQEDRDSTIVKAEIIEYLSASEILAKVKNNPIRALNNSAQPPSGGTTTTTTTVTTTTTTTPASKVDPAKVAAVLTAVPRDLKPYAERSVPLILQECVDCGVTDPGQIAYIFATSEHESHLGQWMVEFASGKAYEGRRDLGNTQPGDGVRFKGRGFCQVTGRVNYKKWSDKLGIDLVSNPEKMAEYGIAAKIMVRAMRDGSFTGKKLSDYISSGKRDFRNARRIINALDRADKIAEHAQRYYRALIA</sequence>
<dbReference type="Gene3D" id="1.10.530.10">
    <property type="match status" value="1"/>
</dbReference>
<comment type="caution">
    <text evidence="4">The sequence shown here is derived from an EMBL/GenBank/DDBJ whole genome shotgun (WGS) entry which is preliminary data.</text>
</comment>
<dbReference type="EMBL" id="JBHFNT010000194">
    <property type="protein sequence ID" value="MFB2837049.1"/>
    <property type="molecule type" value="Genomic_DNA"/>
</dbReference>
<dbReference type="InterPro" id="IPR023346">
    <property type="entry name" value="Lysozyme-like_dom_sf"/>
</dbReference>
<dbReference type="RefSeq" id="WP_413279408.1">
    <property type="nucleotide sequence ID" value="NZ_JBHFNT010000194.1"/>
</dbReference>
<proteinExistence type="predicted"/>
<feature type="compositionally biased region" description="Low complexity" evidence="2">
    <location>
        <begin position="311"/>
        <end position="325"/>
    </location>
</feature>
<keyword evidence="1" id="KW-0175">Coiled coil</keyword>
<organism evidence="4 5">
    <name type="scientific">Floridaenema evergladense BLCC-F167</name>
    <dbReference type="NCBI Taxonomy" id="3153639"/>
    <lineage>
        <taxon>Bacteria</taxon>
        <taxon>Bacillati</taxon>
        <taxon>Cyanobacteriota</taxon>
        <taxon>Cyanophyceae</taxon>
        <taxon>Oscillatoriophycideae</taxon>
        <taxon>Aerosakkonematales</taxon>
        <taxon>Aerosakkonemataceae</taxon>
        <taxon>Floridanema</taxon>
        <taxon>Floridanema evergladense</taxon>
    </lineage>
</organism>
<name>A0ABV4WPP1_9CYAN</name>
<evidence type="ECO:0000313" key="5">
    <source>
        <dbReference type="Proteomes" id="UP001576780"/>
    </source>
</evidence>
<keyword evidence="3" id="KW-0472">Membrane</keyword>
<dbReference type="NCBIfam" id="NF033634">
    <property type="entry name" value="SLATT_1"/>
    <property type="match status" value="1"/>
</dbReference>